<dbReference type="PANTHER" id="PTHR30373">
    <property type="entry name" value="UPF0603 PROTEIN YGCG"/>
    <property type="match status" value="1"/>
</dbReference>
<keyword evidence="3" id="KW-1185">Reference proteome</keyword>
<proteinExistence type="predicted"/>
<dbReference type="RefSeq" id="WP_344738502.1">
    <property type="nucleotide sequence ID" value="NZ_BAABAY010000001.1"/>
</dbReference>
<dbReference type="Gene3D" id="3.10.310.50">
    <property type="match status" value="1"/>
</dbReference>
<organism evidence="2 3">
    <name type="scientific">Gaetbulibacter aestuarii</name>
    <dbReference type="NCBI Taxonomy" id="1502358"/>
    <lineage>
        <taxon>Bacteria</taxon>
        <taxon>Pseudomonadati</taxon>
        <taxon>Bacteroidota</taxon>
        <taxon>Flavobacteriia</taxon>
        <taxon>Flavobacteriales</taxon>
        <taxon>Flavobacteriaceae</taxon>
        <taxon>Gaetbulibacter</taxon>
    </lineage>
</organism>
<dbReference type="InterPro" id="IPR007621">
    <property type="entry name" value="TPM_dom"/>
</dbReference>
<dbReference type="PANTHER" id="PTHR30373:SF2">
    <property type="entry name" value="UPF0603 PROTEIN YGCG"/>
    <property type="match status" value="1"/>
</dbReference>
<gene>
    <name evidence="2" type="ORF">V8G58_00420</name>
</gene>
<evidence type="ECO:0000313" key="2">
    <source>
        <dbReference type="EMBL" id="MFH6770379.1"/>
    </source>
</evidence>
<reference evidence="2 3" key="1">
    <citation type="submission" date="2024-02" db="EMBL/GenBank/DDBJ databases">
        <title>A Gaetbulibacter species isolated from tidal flats and genomic insights of their niches.</title>
        <authorList>
            <person name="Ye Y."/>
        </authorList>
    </citation>
    <scope>NUCLEOTIDE SEQUENCE [LARGE SCALE GENOMIC DNA]</scope>
    <source>
        <strain evidence="2 3">KYW382</strain>
    </source>
</reference>
<comment type="caution">
    <text evidence="2">The sequence shown here is derived from an EMBL/GenBank/DDBJ whole genome shotgun (WGS) entry which is preliminary data.</text>
</comment>
<dbReference type="Proteomes" id="UP001610100">
    <property type="component" value="Unassembled WGS sequence"/>
</dbReference>
<feature type="domain" description="TPM" evidence="1">
    <location>
        <begin position="23"/>
        <end position="144"/>
    </location>
</feature>
<accession>A0ABW7MU67</accession>
<protein>
    <submittedName>
        <fullName evidence="2">TPM domain-containing protein</fullName>
    </submittedName>
</protein>
<sequence>MRHFTTLIILIFFGLTVKSQLIIDNGEFLTDNEKSELTTRLQNLKDKSTVETMIYTTMDLGGKSPIDYGMDLSRKYPAGIKGINNGIIILLSKNDRKLQILVGYGLEWILSDNQTQIIVDQMIPFFKKGEFYNGVNKAIDLINKKVIDIDWKPNNFKEITDKENGKIFKIQYSKKTGDTKYKYAIDTDQQFSDDFKIKFTLHDIDYDLYYTKYMNDMISKILTSDKITVYFRLSDFDNKRLELIGIE</sequence>
<evidence type="ECO:0000313" key="3">
    <source>
        <dbReference type="Proteomes" id="UP001610100"/>
    </source>
</evidence>
<name>A0ABW7MU67_9FLAO</name>
<dbReference type="Pfam" id="PF04536">
    <property type="entry name" value="TPM_phosphatase"/>
    <property type="match status" value="1"/>
</dbReference>
<evidence type="ECO:0000259" key="1">
    <source>
        <dbReference type="Pfam" id="PF04536"/>
    </source>
</evidence>
<dbReference type="EMBL" id="JBAWKB010000001">
    <property type="protein sequence ID" value="MFH6770379.1"/>
    <property type="molecule type" value="Genomic_DNA"/>
</dbReference>